<keyword evidence="6" id="KW-0449">Lipoprotein</keyword>
<dbReference type="CDD" id="cd06354">
    <property type="entry name" value="PBP1_PrnA-like"/>
    <property type="match status" value="1"/>
</dbReference>
<proteinExistence type="inferred from homology"/>
<dbReference type="InterPro" id="IPR003760">
    <property type="entry name" value="PnrA-like"/>
</dbReference>
<feature type="signal peptide" evidence="7">
    <location>
        <begin position="1"/>
        <end position="19"/>
    </location>
</feature>
<keyword evidence="3" id="KW-1003">Cell membrane</keyword>
<comment type="subcellular location">
    <subcellularLocation>
        <location evidence="1">Cell membrane</location>
        <topology evidence="1">Lipid-anchor</topology>
    </subcellularLocation>
</comment>
<keyword evidence="4 7" id="KW-0732">Signal</keyword>
<evidence type="ECO:0000256" key="2">
    <source>
        <dbReference type="ARBA" id="ARBA00008610"/>
    </source>
</evidence>
<dbReference type="InterPro" id="IPR050957">
    <property type="entry name" value="BMP_lipoprotein"/>
</dbReference>
<dbReference type="AlphaFoldDB" id="A0A5C5BAJ8"/>
<dbReference type="InterPro" id="IPR008107">
    <property type="entry name" value="Mycoplasma_p48"/>
</dbReference>
<dbReference type="Pfam" id="PF02608">
    <property type="entry name" value="Bmp"/>
    <property type="match status" value="1"/>
</dbReference>
<evidence type="ECO:0000256" key="7">
    <source>
        <dbReference type="SAM" id="SignalP"/>
    </source>
</evidence>
<evidence type="ECO:0000256" key="6">
    <source>
        <dbReference type="ARBA" id="ARBA00023288"/>
    </source>
</evidence>
<evidence type="ECO:0000313" key="9">
    <source>
        <dbReference type="EMBL" id="TNU73509.1"/>
    </source>
</evidence>
<dbReference type="GO" id="GO:0005886">
    <property type="term" value="C:plasma membrane"/>
    <property type="evidence" value="ECO:0007669"/>
    <property type="project" value="UniProtKB-SubCell"/>
</dbReference>
<dbReference type="OrthoDB" id="9784230at2"/>
<evidence type="ECO:0000256" key="3">
    <source>
        <dbReference type="ARBA" id="ARBA00022475"/>
    </source>
</evidence>
<evidence type="ECO:0000259" key="8">
    <source>
        <dbReference type="Pfam" id="PF02608"/>
    </source>
</evidence>
<dbReference type="PRINTS" id="PR01733">
    <property type="entry name" value="LIPPROTEIN48"/>
</dbReference>
<dbReference type="PROSITE" id="PS51257">
    <property type="entry name" value="PROKAR_LIPOPROTEIN"/>
    <property type="match status" value="1"/>
</dbReference>
<evidence type="ECO:0000256" key="5">
    <source>
        <dbReference type="ARBA" id="ARBA00023136"/>
    </source>
</evidence>
<dbReference type="PANTHER" id="PTHR34296">
    <property type="entry name" value="TRANSCRIPTIONAL ACTIVATOR PROTEIN MED"/>
    <property type="match status" value="1"/>
</dbReference>
<reference evidence="9 10" key="1">
    <citation type="submission" date="2019-06" db="EMBL/GenBank/DDBJ databases">
        <title>Draft genome sequence of Miniimonas arenae KCTC 19750T isolated from sea sand.</title>
        <authorList>
            <person name="Park S.-J."/>
        </authorList>
    </citation>
    <scope>NUCLEOTIDE SEQUENCE [LARGE SCALE GENOMIC DNA]</scope>
    <source>
        <strain evidence="9 10">KCTC 19750</strain>
    </source>
</reference>
<name>A0A5C5BAJ8_9MICO</name>
<dbReference type="Proteomes" id="UP000313849">
    <property type="component" value="Unassembled WGS sequence"/>
</dbReference>
<dbReference type="RefSeq" id="WP_139987273.1">
    <property type="nucleotide sequence ID" value="NZ_VENP01000043.1"/>
</dbReference>
<comment type="caution">
    <text evidence="9">The sequence shown here is derived from an EMBL/GenBank/DDBJ whole genome shotgun (WGS) entry which is preliminary data.</text>
</comment>
<comment type="similarity">
    <text evidence="2">Belongs to the BMP lipoprotein family.</text>
</comment>
<feature type="chain" id="PRO_5038621249" evidence="7">
    <location>
        <begin position="20"/>
        <end position="373"/>
    </location>
</feature>
<sequence>MKKSLVTVAGATALALTLAACGSAPDSGSDATGEATGGAEATTAEAIDVVDGFKACMVSDAGGYDDQSFNQSGKEGLDRAAADWGIATNAVESTSDADYGPNIDSLIDDGCTYIIGVGFLLAPAIAEAAQANPDIEFGLIDSALSNPDFSPLVLDNVKPLLFNTAEAAFLAGYAAAGMTQSGTVGTFGGLPIDSVEIFMDGFSDGITQYNEDNGASVTLLGWDKAAQTGSFTGDFDNQANGTTVTQGFIDQGADIVMPVAGPVGLGAATALQSGGGTLIWVDSDGFLSTDFGDITLTSVMKQIGQAVHDSIKDAAEGNFSNEAYVGTLENGGVGLAPWHDFESKVPAELSAKIDDYKQQIIDGTFTVESENTP</sequence>
<keyword evidence="5" id="KW-0472">Membrane</keyword>
<dbReference type="PANTHER" id="PTHR34296:SF2">
    <property type="entry name" value="ABC TRANSPORTER GUANOSINE-BINDING PROTEIN NUPN"/>
    <property type="match status" value="1"/>
</dbReference>
<feature type="domain" description="ABC transporter substrate-binding protein PnrA-like" evidence="8">
    <location>
        <begin position="55"/>
        <end position="367"/>
    </location>
</feature>
<dbReference type="InterPro" id="IPR028082">
    <property type="entry name" value="Peripla_BP_I"/>
</dbReference>
<dbReference type="EMBL" id="VENP01000043">
    <property type="protein sequence ID" value="TNU73509.1"/>
    <property type="molecule type" value="Genomic_DNA"/>
</dbReference>
<evidence type="ECO:0000256" key="4">
    <source>
        <dbReference type="ARBA" id="ARBA00022729"/>
    </source>
</evidence>
<protein>
    <submittedName>
        <fullName evidence="9">BMP family ABC transporter substrate-binding protein</fullName>
    </submittedName>
</protein>
<organism evidence="9 10">
    <name type="scientific">Miniimonas arenae</name>
    <dbReference type="NCBI Taxonomy" id="676201"/>
    <lineage>
        <taxon>Bacteria</taxon>
        <taxon>Bacillati</taxon>
        <taxon>Actinomycetota</taxon>
        <taxon>Actinomycetes</taxon>
        <taxon>Micrococcales</taxon>
        <taxon>Beutenbergiaceae</taxon>
        <taxon>Miniimonas</taxon>
    </lineage>
</organism>
<dbReference type="SUPFAM" id="SSF53822">
    <property type="entry name" value="Periplasmic binding protein-like I"/>
    <property type="match status" value="1"/>
</dbReference>
<evidence type="ECO:0000313" key="10">
    <source>
        <dbReference type="Proteomes" id="UP000313849"/>
    </source>
</evidence>
<accession>A0A5C5BAJ8</accession>
<evidence type="ECO:0000256" key="1">
    <source>
        <dbReference type="ARBA" id="ARBA00004193"/>
    </source>
</evidence>
<gene>
    <name evidence="9" type="ORF">FH969_11090</name>
</gene>
<keyword evidence="10" id="KW-1185">Reference proteome</keyword>
<dbReference type="Gene3D" id="3.40.50.2300">
    <property type="match status" value="2"/>
</dbReference>